<name>A0A511MSC5_9NOCA</name>
<dbReference type="EMBL" id="BJXA01000094">
    <property type="protein sequence ID" value="GEM43331.1"/>
    <property type="molecule type" value="Genomic_DNA"/>
</dbReference>
<organism evidence="2 3">
    <name type="scientific">Nocardia ninae NBRC 108245</name>
    <dbReference type="NCBI Taxonomy" id="1210091"/>
    <lineage>
        <taxon>Bacteria</taxon>
        <taxon>Bacillati</taxon>
        <taxon>Actinomycetota</taxon>
        <taxon>Actinomycetes</taxon>
        <taxon>Mycobacteriales</taxon>
        <taxon>Nocardiaceae</taxon>
        <taxon>Nocardia</taxon>
    </lineage>
</organism>
<dbReference type="Proteomes" id="UP000321424">
    <property type="component" value="Unassembled WGS sequence"/>
</dbReference>
<dbReference type="AlphaFoldDB" id="A0A511MSC5"/>
<keyword evidence="1" id="KW-0472">Membrane</keyword>
<keyword evidence="1" id="KW-1133">Transmembrane helix</keyword>
<proteinExistence type="predicted"/>
<sequence>MSADWRDTPPQVQHVTYVDRGRGHTPLHSMAGPEFTGVGAVYAPLGLLPPVLRLAAFGLLLLIAMGGCTAAWVDYKQYTPTPSICRSANAGVPVEHPGSCVPSSQVPGVAR</sequence>
<reference evidence="2 3" key="1">
    <citation type="submission" date="2019-07" db="EMBL/GenBank/DDBJ databases">
        <title>Whole genome shotgun sequence of Nocardia ninae NBRC 108245.</title>
        <authorList>
            <person name="Hosoyama A."/>
            <person name="Uohara A."/>
            <person name="Ohji S."/>
            <person name="Ichikawa N."/>
        </authorList>
    </citation>
    <scope>NUCLEOTIDE SEQUENCE [LARGE SCALE GENOMIC DNA]</scope>
    <source>
        <strain evidence="2 3">NBRC 108245</strain>
    </source>
</reference>
<feature type="transmembrane region" description="Helical" evidence="1">
    <location>
        <begin position="51"/>
        <end position="73"/>
    </location>
</feature>
<gene>
    <name evidence="2" type="ORF">NN4_78500</name>
</gene>
<evidence type="ECO:0000256" key="1">
    <source>
        <dbReference type="SAM" id="Phobius"/>
    </source>
</evidence>
<accession>A0A511MSC5</accession>
<protein>
    <submittedName>
        <fullName evidence="2">Uncharacterized protein</fullName>
    </submittedName>
</protein>
<keyword evidence="1" id="KW-0812">Transmembrane</keyword>
<evidence type="ECO:0000313" key="3">
    <source>
        <dbReference type="Proteomes" id="UP000321424"/>
    </source>
</evidence>
<comment type="caution">
    <text evidence="2">The sequence shown here is derived from an EMBL/GenBank/DDBJ whole genome shotgun (WGS) entry which is preliminary data.</text>
</comment>
<keyword evidence="3" id="KW-1185">Reference proteome</keyword>
<evidence type="ECO:0000313" key="2">
    <source>
        <dbReference type="EMBL" id="GEM43331.1"/>
    </source>
</evidence>